<dbReference type="PROSITE" id="PS51085">
    <property type="entry name" value="2FE2S_FER_2"/>
    <property type="match status" value="1"/>
</dbReference>
<dbReference type="InterPro" id="IPR012675">
    <property type="entry name" value="Beta-grasp_dom_sf"/>
</dbReference>
<keyword evidence="3" id="KW-0001">2Fe-2S</keyword>
<dbReference type="Gene3D" id="3.10.20.30">
    <property type="match status" value="1"/>
</dbReference>
<dbReference type="PANTHER" id="PTHR47354:SF6">
    <property type="entry name" value="NADH OXIDOREDUCTASE HCR"/>
    <property type="match status" value="1"/>
</dbReference>
<reference evidence="12" key="1">
    <citation type="journal article" date="2021" name="PeerJ">
        <title>Extensive microbial diversity within the chicken gut microbiome revealed by metagenomics and culture.</title>
        <authorList>
            <person name="Gilroy R."/>
            <person name="Ravi A."/>
            <person name="Getino M."/>
            <person name="Pursley I."/>
            <person name="Horton D.L."/>
            <person name="Alikhan N.F."/>
            <person name="Baker D."/>
            <person name="Gharbi K."/>
            <person name="Hall N."/>
            <person name="Watson M."/>
            <person name="Adriaenssens E.M."/>
            <person name="Foster-Nyarko E."/>
            <person name="Jarju S."/>
            <person name="Secka A."/>
            <person name="Antonio M."/>
            <person name="Oren A."/>
            <person name="Chaudhuri R.R."/>
            <person name="La Ragione R."/>
            <person name="Hildebrand F."/>
            <person name="Pallen M.J."/>
        </authorList>
    </citation>
    <scope>NUCLEOTIDE SEQUENCE</scope>
    <source>
        <strain evidence="12">5925</strain>
    </source>
</reference>
<dbReference type="SUPFAM" id="SSF52343">
    <property type="entry name" value="Ferredoxin reductase-like, C-terminal NADP-linked domain"/>
    <property type="match status" value="1"/>
</dbReference>
<feature type="region of interest" description="Disordered" evidence="9">
    <location>
        <begin position="1"/>
        <end position="21"/>
    </location>
</feature>
<evidence type="ECO:0000313" key="12">
    <source>
        <dbReference type="EMBL" id="HJD49754.1"/>
    </source>
</evidence>
<dbReference type="InterPro" id="IPR017938">
    <property type="entry name" value="Riboflavin_synthase-like_b-brl"/>
</dbReference>
<dbReference type="InterPro" id="IPR008333">
    <property type="entry name" value="Cbr1-like_FAD-bd_dom"/>
</dbReference>
<evidence type="ECO:0000256" key="8">
    <source>
        <dbReference type="ARBA" id="ARBA00023014"/>
    </source>
</evidence>
<keyword evidence="4" id="KW-0479">Metal-binding</keyword>
<dbReference type="AlphaFoldDB" id="A0A9D2UCC4"/>
<proteinExistence type="predicted"/>
<dbReference type="Gene3D" id="3.40.50.80">
    <property type="entry name" value="Nucleotide-binding domain of ferredoxin-NADP reductase (FNR) module"/>
    <property type="match status" value="1"/>
</dbReference>
<evidence type="ECO:0000259" key="11">
    <source>
        <dbReference type="PROSITE" id="PS51384"/>
    </source>
</evidence>
<dbReference type="GO" id="GO:0051537">
    <property type="term" value="F:2 iron, 2 sulfur cluster binding"/>
    <property type="evidence" value="ECO:0007669"/>
    <property type="project" value="UniProtKB-KW"/>
</dbReference>
<dbReference type="GO" id="GO:0016491">
    <property type="term" value="F:oxidoreductase activity"/>
    <property type="evidence" value="ECO:0007669"/>
    <property type="project" value="UniProtKB-KW"/>
</dbReference>
<evidence type="ECO:0000256" key="5">
    <source>
        <dbReference type="ARBA" id="ARBA00022827"/>
    </source>
</evidence>
<evidence type="ECO:0000256" key="3">
    <source>
        <dbReference type="ARBA" id="ARBA00022714"/>
    </source>
</evidence>
<keyword evidence="5" id="KW-0274">FAD</keyword>
<keyword evidence="7" id="KW-0408">Iron</keyword>
<keyword evidence="2" id="KW-0285">Flavoprotein</keyword>
<dbReference type="PANTHER" id="PTHR47354">
    <property type="entry name" value="NADH OXIDOREDUCTASE HCR"/>
    <property type="match status" value="1"/>
</dbReference>
<feature type="domain" description="FAD-binding FR-type" evidence="11">
    <location>
        <begin position="47"/>
        <end position="155"/>
    </location>
</feature>
<name>A0A9D2UCC4_9CORY</name>
<dbReference type="SUPFAM" id="SSF54292">
    <property type="entry name" value="2Fe-2S ferredoxin-like"/>
    <property type="match status" value="1"/>
</dbReference>
<dbReference type="Gene3D" id="2.40.30.10">
    <property type="entry name" value="Translation factors"/>
    <property type="match status" value="1"/>
</dbReference>
<dbReference type="Pfam" id="PF00111">
    <property type="entry name" value="Fer2"/>
    <property type="match status" value="1"/>
</dbReference>
<evidence type="ECO:0000313" key="13">
    <source>
        <dbReference type="Proteomes" id="UP000823907"/>
    </source>
</evidence>
<dbReference type="InterPro" id="IPR039261">
    <property type="entry name" value="FNR_nucleotide-bd"/>
</dbReference>
<dbReference type="InterPro" id="IPR001041">
    <property type="entry name" value="2Fe-2S_ferredoxin-type"/>
</dbReference>
<protein>
    <submittedName>
        <fullName evidence="12">Iron-sulfur cluster-binding domain-containing protein</fullName>
    </submittedName>
</protein>
<dbReference type="GO" id="GO:0046872">
    <property type="term" value="F:metal ion binding"/>
    <property type="evidence" value="ECO:0007669"/>
    <property type="project" value="UniProtKB-KW"/>
</dbReference>
<dbReference type="PROSITE" id="PS51384">
    <property type="entry name" value="FAD_FR"/>
    <property type="match status" value="1"/>
</dbReference>
<comment type="caution">
    <text evidence="12">The sequence shown here is derived from an EMBL/GenBank/DDBJ whole genome shotgun (WGS) entry which is preliminary data.</text>
</comment>
<evidence type="ECO:0000256" key="7">
    <source>
        <dbReference type="ARBA" id="ARBA00023004"/>
    </source>
</evidence>
<comment type="cofactor">
    <cofactor evidence="1">
        <name>FAD</name>
        <dbReference type="ChEBI" id="CHEBI:57692"/>
    </cofactor>
</comment>
<dbReference type="Proteomes" id="UP000823907">
    <property type="component" value="Unassembled WGS sequence"/>
</dbReference>
<dbReference type="SUPFAM" id="SSF63380">
    <property type="entry name" value="Riboflavin synthase domain-like"/>
    <property type="match status" value="1"/>
</dbReference>
<sequence length="369" mass="39622">MAASAPRGDNPSQSSTPRASRAIRGAVHRVLKTLTTPLLPADIAGLFDPLAGRELRGRVEAVSQHGELTTLKITPSRGTPLSFRPGQFIGLGVQIDGRWQWRCFSITNAPRPNLSSVTLGIKQVPDGAVSTHIATVARVGDIIRLSQPGGEFYLSHPVPNKMFFLTAGSGITPVISMLRWLKQEYAGEGISIRHIHSERGPLTPEPFATELGALNTVLPGYEMQHWDSSSRGRIDPRELANLVPDIAERECFACGPGPLLDDMKKHFPGTRVERFSTRDSTGSAAGGNIYFSDRQDPVACDSSTSILEAAEGAGVGLTHGCRMGICHTCTATVLDGLVVDARTGQSHREGERVRTCCSIPDGDVRITQG</sequence>
<dbReference type="PRINTS" id="PR00410">
    <property type="entry name" value="PHEHYDRXLASE"/>
</dbReference>
<keyword evidence="6" id="KW-0560">Oxidoreductase</keyword>
<dbReference type="Pfam" id="PF00970">
    <property type="entry name" value="FAD_binding_6"/>
    <property type="match status" value="1"/>
</dbReference>
<evidence type="ECO:0000256" key="1">
    <source>
        <dbReference type="ARBA" id="ARBA00001974"/>
    </source>
</evidence>
<evidence type="ECO:0000256" key="6">
    <source>
        <dbReference type="ARBA" id="ARBA00023002"/>
    </source>
</evidence>
<feature type="domain" description="2Fe-2S ferredoxin-type" evidence="10">
    <location>
        <begin position="287"/>
        <end position="369"/>
    </location>
</feature>
<evidence type="ECO:0000256" key="4">
    <source>
        <dbReference type="ARBA" id="ARBA00022723"/>
    </source>
</evidence>
<dbReference type="InterPro" id="IPR017927">
    <property type="entry name" value="FAD-bd_FR_type"/>
</dbReference>
<dbReference type="CDD" id="cd00207">
    <property type="entry name" value="fer2"/>
    <property type="match status" value="1"/>
</dbReference>
<dbReference type="InterPro" id="IPR036010">
    <property type="entry name" value="2Fe-2S_ferredoxin-like_sf"/>
</dbReference>
<keyword evidence="8" id="KW-0411">Iron-sulfur</keyword>
<evidence type="ECO:0000259" key="10">
    <source>
        <dbReference type="PROSITE" id="PS51085"/>
    </source>
</evidence>
<gene>
    <name evidence="12" type="ORF">H9907_06665</name>
</gene>
<dbReference type="InterPro" id="IPR050415">
    <property type="entry name" value="MRET"/>
</dbReference>
<organism evidence="12 13">
    <name type="scientific">Candidatus Corynebacterium intestinavium</name>
    <dbReference type="NCBI Taxonomy" id="2838531"/>
    <lineage>
        <taxon>Bacteria</taxon>
        <taxon>Bacillati</taxon>
        <taxon>Actinomycetota</taxon>
        <taxon>Actinomycetes</taxon>
        <taxon>Mycobacteriales</taxon>
        <taxon>Corynebacteriaceae</taxon>
        <taxon>Corynebacterium</taxon>
    </lineage>
</organism>
<reference evidence="12" key="2">
    <citation type="submission" date="2021-04" db="EMBL/GenBank/DDBJ databases">
        <authorList>
            <person name="Gilroy R."/>
        </authorList>
    </citation>
    <scope>NUCLEOTIDE SEQUENCE</scope>
    <source>
        <strain evidence="12">5925</strain>
    </source>
</reference>
<evidence type="ECO:0000256" key="9">
    <source>
        <dbReference type="SAM" id="MobiDB-lite"/>
    </source>
</evidence>
<accession>A0A9D2UCC4</accession>
<dbReference type="EMBL" id="DWUR01000106">
    <property type="protein sequence ID" value="HJD49754.1"/>
    <property type="molecule type" value="Genomic_DNA"/>
</dbReference>
<evidence type="ECO:0000256" key="2">
    <source>
        <dbReference type="ARBA" id="ARBA00022630"/>
    </source>
</evidence>